<dbReference type="Gene3D" id="1.20.58.220">
    <property type="entry name" value="Phosphate transport system protein phou homolog 2, domain 2"/>
    <property type="match status" value="1"/>
</dbReference>
<dbReference type="KEGG" id="msj:MSSAC_2953"/>
<dbReference type="Pfam" id="PF04014">
    <property type="entry name" value="MazE_antitoxin"/>
    <property type="match status" value="1"/>
</dbReference>
<protein>
    <recommendedName>
        <fullName evidence="1">SpoVT-AbrB domain-containing protein</fullName>
    </recommendedName>
</protein>
<dbReference type="GO" id="GO:0003677">
    <property type="term" value="F:DNA binding"/>
    <property type="evidence" value="ECO:0007669"/>
    <property type="project" value="InterPro"/>
</dbReference>
<proteinExistence type="predicted"/>
<dbReference type="PANTHER" id="PTHR42930:SF6">
    <property type="entry name" value="PHOSPHATE REGULATORY PROTEIN-LIKE PROTEIN"/>
    <property type="match status" value="1"/>
</dbReference>
<dbReference type="InterPro" id="IPR038078">
    <property type="entry name" value="PhoU-like_sf"/>
</dbReference>
<dbReference type="InterPro" id="IPR007159">
    <property type="entry name" value="SpoVT-AbrB_dom"/>
</dbReference>
<name>A0A0E3PQE7_9EURY</name>
<dbReference type="InterPro" id="IPR028366">
    <property type="entry name" value="PhoU"/>
</dbReference>
<dbReference type="GO" id="GO:0030643">
    <property type="term" value="P:intracellular phosphate ion homeostasis"/>
    <property type="evidence" value="ECO:0007669"/>
    <property type="project" value="InterPro"/>
</dbReference>
<dbReference type="EMBL" id="CP009508">
    <property type="protein sequence ID" value="AKB37543.1"/>
    <property type="molecule type" value="Genomic_DNA"/>
</dbReference>
<evidence type="ECO:0000313" key="2">
    <source>
        <dbReference type="EMBL" id="AKB37543.1"/>
    </source>
</evidence>
<dbReference type="Pfam" id="PF01895">
    <property type="entry name" value="PhoU"/>
    <property type="match status" value="1"/>
</dbReference>
<sequence length="320" mass="36505">METRKVQVTGKSTYILTLPKKWVTKSALGAGSSVNLSYQEDGSLVISPLTIRKPTASRRLVMKKSGDELKRNIIGTYIMGNCQFLEISGIGDQQEIKNEIKELCKVLIGFEIIEVDGSRVLIQDILDTDEFTIETGFKRMSSLVFLMFNDLMEIQRTRNPENIRDIIARDEDVDKIFFLLSKLFISRLNLRKTSKKDRLRLIEAFYYRLAAGELERIGNLIVTIVHDLERASFSGEEKEKLLEFGLFSRLFVQDSVNSLRLLDIELANNLLQEKENFRAELLELTGPATDPALEIITDSFGRVKDYARNIAKLTIDLSQL</sequence>
<dbReference type="PATRIC" id="fig|1434118.4.peg.3833"/>
<dbReference type="Proteomes" id="UP000033123">
    <property type="component" value="Chromosome"/>
</dbReference>
<organism evidence="2 3">
    <name type="scientific">Methanosarcina siciliae C2J</name>
    <dbReference type="NCBI Taxonomy" id="1434118"/>
    <lineage>
        <taxon>Archaea</taxon>
        <taxon>Methanobacteriati</taxon>
        <taxon>Methanobacteriota</taxon>
        <taxon>Stenosarchaea group</taxon>
        <taxon>Methanomicrobia</taxon>
        <taxon>Methanosarcinales</taxon>
        <taxon>Methanosarcinaceae</taxon>
        <taxon>Methanosarcina</taxon>
    </lineage>
</organism>
<dbReference type="GO" id="GO:0045936">
    <property type="term" value="P:negative regulation of phosphate metabolic process"/>
    <property type="evidence" value="ECO:0007669"/>
    <property type="project" value="InterPro"/>
</dbReference>
<evidence type="ECO:0000313" key="3">
    <source>
        <dbReference type="Proteomes" id="UP000033123"/>
    </source>
</evidence>
<dbReference type="STRING" id="1434118.MSSAC_2953"/>
<reference evidence="2 3" key="1">
    <citation type="submission" date="2014-07" db="EMBL/GenBank/DDBJ databases">
        <title>Methanogenic archaea and the global carbon cycle.</title>
        <authorList>
            <person name="Henriksen J.R."/>
            <person name="Luke J."/>
            <person name="Reinhart S."/>
            <person name="Benedict M.N."/>
            <person name="Youngblut N.D."/>
            <person name="Metcalf M.E."/>
            <person name="Whitaker R.J."/>
            <person name="Metcalf W.W."/>
        </authorList>
    </citation>
    <scope>NUCLEOTIDE SEQUENCE [LARGE SCALE GENOMIC DNA]</scope>
    <source>
        <strain evidence="2 3">C2J</strain>
    </source>
</reference>
<evidence type="ECO:0000259" key="1">
    <source>
        <dbReference type="SMART" id="SM00966"/>
    </source>
</evidence>
<feature type="domain" description="SpoVT-AbrB" evidence="1">
    <location>
        <begin position="8"/>
        <end position="54"/>
    </location>
</feature>
<dbReference type="PANTHER" id="PTHR42930">
    <property type="entry name" value="PHOSPHATE-SPECIFIC TRANSPORT SYSTEM ACCESSORY PROTEIN PHOU"/>
    <property type="match status" value="1"/>
</dbReference>
<dbReference type="InterPro" id="IPR026022">
    <property type="entry name" value="PhoU_dom"/>
</dbReference>
<dbReference type="GeneID" id="24872619"/>
<dbReference type="RefSeq" id="WP_048183989.1">
    <property type="nucleotide sequence ID" value="NZ_CP009508.1"/>
</dbReference>
<dbReference type="SMART" id="SM00966">
    <property type="entry name" value="SpoVT_AbrB"/>
    <property type="match status" value="1"/>
</dbReference>
<dbReference type="SUPFAM" id="SSF109755">
    <property type="entry name" value="PhoU-like"/>
    <property type="match status" value="1"/>
</dbReference>
<dbReference type="AlphaFoldDB" id="A0A0E3PQE7"/>
<gene>
    <name evidence="2" type="ORF">MSSAC_2953</name>
</gene>
<dbReference type="HOGENOM" id="CLU_069302_1_0_2"/>
<accession>A0A0E3PQE7</accession>